<evidence type="ECO:0000259" key="4">
    <source>
        <dbReference type="Pfam" id="PF14381"/>
    </source>
</evidence>
<accession>A0A8C4LF25</accession>
<dbReference type="PANTHER" id="PTHR46618">
    <property type="entry name" value="ARMADILLO REPEAT-CONTAINING PROTEIN 3"/>
    <property type="match status" value="1"/>
</dbReference>
<dbReference type="InterPro" id="IPR055164">
    <property type="entry name" value="EDR1/CTR1/ARMC3-like_pept-like"/>
</dbReference>
<dbReference type="InterPro" id="IPR016024">
    <property type="entry name" value="ARM-type_fold"/>
</dbReference>
<dbReference type="SMART" id="SM00185">
    <property type="entry name" value="ARM"/>
    <property type="match status" value="10"/>
</dbReference>
<evidence type="ECO:0000256" key="2">
    <source>
        <dbReference type="PROSITE-ProRule" id="PRU00259"/>
    </source>
</evidence>
<feature type="repeat" description="ARM" evidence="2">
    <location>
        <begin position="160"/>
        <end position="187"/>
    </location>
</feature>
<dbReference type="Pfam" id="PF14381">
    <property type="entry name" value="EDR1_CTR1_ARMC3_pept"/>
    <property type="match status" value="1"/>
</dbReference>
<dbReference type="Gene3D" id="1.25.10.10">
    <property type="entry name" value="Leucine-rich Repeat Variant"/>
    <property type="match status" value="2"/>
</dbReference>
<dbReference type="PANTHER" id="PTHR46618:SF1">
    <property type="entry name" value="ARMADILLO REPEAT-CONTAINING PROTEIN 3"/>
    <property type="match status" value="1"/>
</dbReference>
<dbReference type="InterPro" id="IPR011989">
    <property type="entry name" value="ARM-like"/>
</dbReference>
<keyword evidence="3" id="KW-0812">Transmembrane</keyword>
<dbReference type="InterPro" id="IPR000225">
    <property type="entry name" value="Armadillo"/>
</dbReference>
<dbReference type="OMA" id="LYPMQSR"/>
<dbReference type="AlphaFoldDB" id="A0A8C4LF25"/>
<feature type="domain" description="EDR1/CTR1/ARMC3-like peptidase-like" evidence="4">
    <location>
        <begin position="688"/>
        <end position="806"/>
    </location>
</feature>
<keyword evidence="3" id="KW-1133">Transmembrane helix</keyword>
<evidence type="ECO:0000313" key="5">
    <source>
        <dbReference type="Ensembl" id="ENSEASP00005009792.1"/>
    </source>
</evidence>
<dbReference type="Ensembl" id="ENSEAST00005010637.1">
    <property type="protein sequence ID" value="ENSEASP00005009792.1"/>
    <property type="gene ID" value="ENSEASG00005006950.1"/>
</dbReference>
<feature type="repeat" description="ARM" evidence="2">
    <location>
        <begin position="366"/>
        <end position="394"/>
    </location>
</feature>
<sequence>CGKRIKKTDNTRELICEPDIFLSAFQFDPLTIESKKAATVVLMLNSPEEEILAKACEAIYRFALKGEENKATLLELGAVEPLTKLLTHEDKIVRRNATMIFGILASNNDVKKLLRELDVMHSVIAQLAPEEEVVIHEFASLCLANMSAEYTSKVQIFEHGGLEPLIRLLSSPDPDVKKNSIECIYNLVQDFQCRATLHELNAIPPILDLLKSEYPIIQLLALKTLGVVTYDKESRTMLRENQGVDQLIKILETKEWNDLHVEALSVVANCLEDMDTMVLIQQTGGLKKLLSFAENSTIPDIQKNAAKAITKAASDSENRKLFHEQEVEKCLVALLGSESDGTKIAASQAISAMSENAGSKEFFNNQGIPQLIQLLKSDNEEVREAAALALANLTTCNPANANAAAEADGIEPLINILSSKRDGAVANAATVLTNMAMQEPLRVNIQSHDIMHALIGPLHSANTVVQSKAALTVAATACDAEARTELINAGGLEPLVELLRSKNDEVRKNASWAVMVCANEELMAFELCKLGALDILEEINLSVSRKNKFSEAAHNKLLNNHLSLKYSQTGYLSSSNIISDGFYDYGRVSGSPNFSFSLCDNFFFSHDAITLAQLVFIHFVILMAIVYSQRKGRGKKEEEKVKEEEEVLAVPKLPGEGNYDKEWYPPADSDFCVYVYEVTKSILPITIIKEQIEVLAKYVAEKMGGKIPKEKLHDFGWELHISELKYQLKSNVVPIGQIKKGTFYHRALLFKALADKIGIGCSLVRGEYGRAWNEVKLMNESRKGAIGGLPPPEVYIVDLMFHPGGLMKLRSREADLYRFL</sequence>
<evidence type="ECO:0000256" key="3">
    <source>
        <dbReference type="SAM" id="Phobius"/>
    </source>
</evidence>
<name>A0A8C4LF25_EQUAS</name>
<feature type="repeat" description="ARM" evidence="2">
    <location>
        <begin position="490"/>
        <end position="514"/>
    </location>
</feature>
<gene>
    <name evidence="5" type="primary">ARMC3</name>
</gene>
<keyword evidence="1" id="KW-0677">Repeat</keyword>
<dbReference type="SUPFAM" id="SSF48371">
    <property type="entry name" value="ARM repeat"/>
    <property type="match status" value="1"/>
</dbReference>
<proteinExistence type="predicted"/>
<feature type="transmembrane region" description="Helical" evidence="3">
    <location>
        <begin position="608"/>
        <end position="627"/>
    </location>
</feature>
<dbReference type="Pfam" id="PF00514">
    <property type="entry name" value="Arm"/>
    <property type="match status" value="3"/>
</dbReference>
<protein>
    <submittedName>
        <fullName evidence="5">Armadillo repeat containing 3</fullName>
    </submittedName>
</protein>
<dbReference type="PROSITE" id="PS50176">
    <property type="entry name" value="ARM_REPEAT"/>
    <property type="match status" value="3"/>
</dbReference>
<evidence type="ECO:0000256" key="1">
    <source>
        <dbReference type="ARBA" id="ARBA00022737"/>
    </source>
</evidence>
<reference evidence="5" key="1">
    <citation type="submission" date="2023-03" db="UniProtKB">
        <authorList>
            <consortium name="Ensembl"/>
        </authorList>
    </citation>
    <scope>IDENTIFICATION</scope>
</reference>
<keyword evidence="3" id="KW-0472">Membrane</keyword>
<dbReference type="InterPro" id="IPR052441">
    <property type="entry name" value="Armadillo-Ser/Thr_Kinase"/>
</dbReference>
<organism evidence="5">
    <name type="scientific">Equus asinus asinus</name>
    <dbReference type="NCBI Taxonomy" id="83772"/>
    <lineage>
        <taxon>Eukaryota</taxon>
        <taxon>Metazoa</taxon>
        <taxon>Chordata</taxon>
        <taxon>Craniata</taxon>
        <taxon>Vertebrata</taxon>
        <taxon>Euteleostomi</taxon>
        <taxon>Mammalia</taxon>
        <taxon>Eutheria</taxon>
        <taxon>Laurasiatheria</taxon>
        <taxon>Perissodactyla</taxon>
        <taxon>Equidae</taxon>
        <taxon>Equus</taxon>
    </lineage>
</organism>